<comment type="similarity">
    <text evidence="2">Belongs to the asparagine synthetase family.</text>
</comment>
<evidence type="ECO:0000256" key="4">
    <source>
        <dbReference type="ARBA" id="ARBA00022741"/>
    </source>
</evidence>
<dbReference type="SUPFAM" id="SSF56235">
    <property type="entry name" value="N-terminal nucleophile aminohydrolases (Ntn hydrolases)"/>
    <property type="match status" value="1"/>
</dbReference>
<evidence type="ECO:0000256" key="3">
    <source>
        <dbReference type="ARBA" id="ARBA00012737"/>
    </source>
</evidence>
<dbReference type="GO" id="GO:0004066">
    <property type="term" value="F:asparagine synthase (glutamine-hydrolyzing) activity"/>
    <property type="evidence" value="ECO:0007669"/>
    <property type="project" value="UniProtKB-EC"/>
</dbReference>
<evidence type="ECO:0000256" key="7">
    <source>
        <dbReference type="ARBA" id="ARBA00022962"/>
    </source>
</evidence>
<evidence type="ECO:0000256" key="6">
    <source>
        <dbReference type="ARBA" id="ARBA00022888"/>
    </source>
</evidence>
<dbReference type="RefSeq" id="WP_049747343.1">
    <property type="nucleotide sequence ID" value="NZ_CP012150.1"/>
</dbReference>
<gene>
    <name evidence="12" type="ORF">AFA91_26695</name>
</gene>
<feature type="binding site" evidence="10">
    <location>
        <begin position="369"/>
        <end position="370"/>
    </location>
    <ligand>
        <name>ATP</name>
        <dbReference type="ChEBI" id="CHEBI:30616"/>
    </ligand>
</feature>
<dbReference type="InterPro" id="IPR029055">
    <property type="entry name" value="Ntn_hydrolases_N"/>
</dbReference>
<dbReference type="GO" id="GO:0005524">
    <property type="term" value="F:ATP binding"/>
    <property type="evidence" value="ECO:0007669"/>
    <property type="project" value="UniProtKB-KW"/>
</dbReference>
<dbReference type="STRING" id="134601.AFA91_26695"/>
<dbReference type="Gene3D" id="3.60.20.10">
    <property type="entry name" value="Glutamine Phosphoribosylpyrophosphate, subunit 1, domain 1"/>
    <property type="match status" value="1"/>
</dbReference>
<dbReference type="PATRIC" id="fig|134601.6.peg.5515"/>
<dbReference type="InterPro" id="IPR051786">
    <property type="entry name" value="ASN_synthetase/amidase"/>
</dbReference>
<dbReference type="Pfam" id="PF13537">
    <property type="entry name" value="GATase_7"/>
    <property type="match status" value="1"/>
</dbReference>
<evidence type="ECO:0000256" key="9">
    <source>
        <dbReference type="PIRSR" id="PIRSR001589-1"/>
    </source>
</evidence>
<accession>A0A0K0XBV6</accession>
<evidence type="ECO:0000313" key="13">
    <source>
        <dbReference type="Proteomes" id="UP000062255"/>
    </source>
</evidence>
<feature type="domain" description="Glutamine amidotransferase type-2" evidence="11">
    <location>
        <begin position="2"/>
        <end position="214"/>
    </location>
</feature>
<dbReference type="NCBIfam" id="TIGR03104">
    <property type="entry name" value="trio_amidotrans"/>
    <property type="match status" value="1"/>
</dbReference>
<dbReference type="GO" id="GO:0006529">
    <property type="term" value="P:asparagine biosynthetic process"/>
    <property type="evidence" value="ECO:0007669"/>
    <property type="project" value="UniProtKB-KW"/>
</dbReference>
<keyword evidence="6 9" id="KW-0061">Asparagine biosynthesis</keyword>
<dbReference type="GO" id="GO:0005829">
    <property type="term" value="C:cytosol"/>
    <property type="evidence" value="ECO:0007669"/>
    <property type="project" value="TreeGrafter"/>
</dbReference>
<dbReference type="Gene3D" id="3.40.50.620">
    <property type="entry name" value="HUPs"/>
    <property type="match status" value="1"/>
</dbReference>
<dbReference type="KEGG" id="mgo:AFA91_26695"/>
<feature type="active site" description="For GATase activity" evidence="9">
    <location>
        <position position="2"/>
    </location>
</feature>
<evidence type="ECO:0000259" key="11">
    <source>
        <dbReference type="PROSITE" id="PS51278"/>
    </source>
</evidence>
<dbReference type="InterPro" id="IPR033738">
    <property type="entry name" value="AsnB_N"/>
</dbReference>
<keyword evidence="4 10" id="KW-0547">Nucleotide-binding</keyword>
<evidence type="ECO:0000256" key="1">
    <source>
        <dbReference type="ARBA" id="ARBA00005187"/>
    </source>
</evidence>
<dbReference type="PROSITE" id="PS51278">
    <property type="entry name" value="GATASE_TYPE_2"/>
    <property type="match status" value="1"/>
</dbReference>
<evidence type="ECO:0000256" key="8">
    <source>
        <dbReference type="ARBA" id="ARBA00048741"/>
    </source>
</evidence>
<evidence type="ECO:0000313" key="12">
    <source>
        <dbReference type="EMBL" id="AKS34885.1"/>
    </source>
</evidence>
<feature type="binding site" evidence="10">
    <location>
        <position position="293"/>
    </location>
    <ligand>
        <name>ATP</name>
        <dbReference type="ChEBI" id="CHEBI:30616"/>
    </ligand>
</feature>
<dbReference type="Proteomes" id="UP000062255">
    <property type="component" value="Chromosome"/>
</dbReference>
<dbReference type="Pfam" id="PF00733">
    <property type="entry name" value="Asn_synthase"/>
    <property type="match status" value="1"/>
</dbReference>
<dbReference type="InterPro" id="IPR017535">
    <property type="entry name" value="Asparagine_synth"/>
</dbReference>
<dbReference type="SUPFAM" id="SSF52402">
    <property type="entry name" value="Adenine nucleotide alpha hydrolases-like"/>
    <property type="match status" value="1"/>
</dbReference>
<dbReference type="EC" id="6.3.5.4" evidence="3"/>
<dbReference type="NCBIfam" id="TIGR01536">
    <property type="entry name" value="asn_synth_AEB"/>
    <property type="match status" value="1"/>
</dbReference>
<keyword evidence="7 9" id="KW-0315">Glutamine amidotransferase</keyword>
<proteinExistence type="inferred from homology"/>
<dbReference type="PIRSF" id="PIRSF001589">
    <property type="entry name" value="Asn_synthetase_glu-h"/>
    <property type="match status" value="1"/>
</dbReference>
<dbReference type="CDD" id="cd00712">
    <property type="entry name" value="AsnB"/>
    <property type="match status" value="1"/>
</dbReference>
<dbReference type="InterPro" id="IPR014729">
    <property type="entry name" value="Rossmann-like_a/b/a_fold"/>
</dbReference>
<evidence type="ECO:0000256" key="5">
    <source>
        <dbReference type="ARBA" id="ARBA00022840"/>
    </source>
</evidence>
<name>A0A0K0XBV6_MYCGD</name>
<feature type="binding site" evidence="10">
    <location>
        <position position="266"/>
    </location>
    <ligand>
        <name>ATP</name>
        <dbReference type="ChEBI" id="CHEBI:30616"/>
    </ligand>
</feature>
<feature type="binding site" evidence="10">
    <location>
        <position position="100"/>
    </location>
    <ligand>
        <name>L-glutamine</name>
        <dbReference type="ChEBI" id="CHEBI:58359"/>
    </ligand>
</feature>
<dbReference type="PANTHER" id="PTHR43284:SF1">
    <property type="entry name" value="ASPARAGINE SYNTHETASE"/>
    <property type="match status" value="1"/>
</dbReference>
<protein>
    <recommendedName>
        <fullName evidence="3">asparagine synthase (glutamine-hydrolyzing)</fullName>
        <ecNumber evidence="3">6.3.5.4</ecNumber>
    </recommendedName>
</protein>
<dbReference type="InterPro" id="IPR017932">
    <property type="entry name" value="GATase_2_dom"/>
</dbReference>
<dbReference type="PANTHER" id="PTHR43284">
    <property type="entry name" value="ASPARAGINE SYNTHETASE (GLUTAMINE-HYDROLYZING)"/>
    <property type="match status" value="1"/>
</dbReference>
<comment type="catalytic activity">
    <reaction evidence="8">
        <text>L-aspartate + L-glutamine + ATP + H2O = L-asparagine + L-glutamate + AMP + diphosphate + H(+)</text>
        <dbReference type="Rhea" id="RHEA:12228"/>
        <dbReference type="ChEBI" id="CHEBI:15377"/>
        <dbReference type="ChEBI" id="CHEBI:15378"/>
        <dbReference type="ChEBI" id="CHEBI:29985"/>
        <dbReference type="ChEBI" id="CHEBI:29991"/>
        <dbReference type="ChEBI" id="CHEBI:30616"/>
        <dbReference type="ChEBI" id="CHEBI:33019"/>
        <dbReference type="ChEBI" id="CHEBI:58048"/>
        <dbReference type="ChEBI" id="CHEBI:58359"/>
        <dbReference type="ChEBI" id="CHEBI:456215"/>
        <dbReference type="EC" id="6.3.5.4"/>
    </reaction>
</comment>
<dbReference type="OrthoDB" id="9763290at2"/>
<comment type="pathway">
    <text evidence="1">Amino-acid biosynthesis; L-asparagine biosynthesis; L-asparagine from L-aspartate (L-Gln route): step 1/1.</text>
</comment>
<keyword evidence="9" id="KW-0028">Amino-acid biosynthesis</keyword>
<evidence type="ECO:0000256" key="10">
    <source>
        <dbReference type="PIRSR" id="PIRSR001589-2"/>
    </source>
</evidence>
<dbReference type="CDD" id="cd01991">
    <property type="entry name" value="Asn_synthase_B_C"/>
    <property type="match status" value="1"/>
</dbReference>
<dbReference type="EMBL" id="CP012150">
    <property type="protein sequence ID" value="AKS34885.1"/>
    <property type="molecule type" value="Genomic_DNA"/>
</dbReference>
<keyword evidence="5 10" id="KW-0067">ATP-binding</keyword>
<dbReference type="AlphaFoldDB" id="A0A0K0XBV6"/>
<sequence length="601" mass="65322">MCGATGEVRLDGRSPDIGAVSAMAETMAPRGPDAAGVWSQGRVALGHRRLKIIDLTEAGAQPMIDPELGLSICWNGCIYNYKELRAELSGHGYRFFSHSDTEVLVKAYHHWGDRFVEHLKGMFAFAIAERDTGRVLLGRDRLGIKPLYLSETSDRIRFASSLPALLAGGGVDTRIDPVALHHYLTFHSVVPPPLTILRGVKKVPPASIVAIEPDGTRRTTVYWTPDFTRHADRADWSERDWEDAVLQSLREAVERRLVADVPVGCLLSGGVDSSLIVGLLAEAGQHGLKTFSIGFESVNGVAGDEFKYSDIVAEHFGTDHHQIRIDTARMLPALDGAIAAMSEPMVSHDCVAFYLLSQEVAKHVKVVQSGQGADEVFAGYHWYPPMAEPAAASLDGAVSSYRGAFFDRDSAGVAALISDAYRADGDPSGAFVTDHFAAPGAQNGVDRALRLDTTVMLVDDPVKRVDNMTMAWGLEGRVPFLDHELVELAATCPPELKTAHGGKGVLKQAARRVIPAAVIDRPKGYFPVPALTHLEGPYLNMVRDALYAPEAKERGLFRPDAVERLLADPNGRLTPLRGNELWQIGLLELWLQRHGITGSAA</sequence>
<reference evidence="12 13" key="1">
    <citation type="submission" date="2015-07" db="EMBL/GenBank/DDBJ databases">
        <title>Complete genome sequence of Mycobacterium goodii X7B, a facultative thermophilic biodesulfurizing bacterium.</title>
        <authorList>
            <person name="Yu B."/>
            <person name="Li F."/>
            <person name="Xu P."/>
        </authorList>
    </citation>
    <scope>NUCLEOTIDE SEQUENCE [LARGE SCALE GENOMIC DNA]</scope>
    <source>
        <strain evidence="12 13">X7B</strain>
    </source>
</reference>
<organism evidence="12 13">
    <name type="scientific">Mycolicibacterium goodii</name>
    <name type="common">Mycobacterium goodii</name>
    <dbReference type="NCBI Taxonomy" id="134601"/>
    <lineage>
        <taxon>Bacteria</taxon>
        <taxon>Bacillati</taxon>
        <taxon>Actinomycetota</taxon>
        <taxon>Actinomycetes</taxon>
        <taxon>Mycobacteriales</taxon>
        <taxon>Mycobacteriaceae</taxon>
        <taxon>Mycolicibacterium</taxon>
    </lineage>
</organism>
<dbReference type="InterPro" id="IPR006426">
    <property type="entry name" value="Asn_synth_AEB"/>
</dbReference>
<dbReference type="InterPro" id="IPR001962">
    <property type="entry name" value="Asn_synthase"/>
</dbReference>
<evidence type="ECO:0000256" key="2">
    <source>
        <dbReference type="ARBA" id="ARBA00005752"/>
    </source>
</evidence>